<dbReference type="InterPro" id="IPR015422">
    <property type="entry name" value="PyrdxlP-dep_Trfase_small"/>
</dbReference>
<comment type="caution">
    <text evidence="10">The sequence shown here is derived from an EMBL/GenBank/DDBJ whole genome shotgun (WGS) entry which is preliminary data.</text>
</comment>
<dbReference type="EMBL" id="MDJW01000010">
    <property type="protein sequence ID" value="OUE19439.1"/>
    <property type="molecule type" value="Genomic_DNA"/>
</dbReference>
<evidence type="ECO:0000256" key="6">
    <source>
        <dbReference type="ARBA" id="ARBA00050776"/>
    </source>
</evidence>
<evidence type="ECO:0000313" key="10">
    <source>
        <dbReference type="EMBL" id="OUE19439.1"/>
    </source>
</evidence>
<evidence type="ECO:0000256" key="1">
    <source>
        <dbReference type="ARBA" id="ARBA00001933"/>
    </source>
</evidence>
<evidence type="ECO:0000256" key="8">
    <source>
        <dbReference type="RuleBase" id="RU004506"/>
    </source>
</evidence>
<dbReference type="EC" id="2.8.1.7" evidence="3 8"/>
<evidence type="ECO:0000256" key="5">
    <source>
        <dbReference type="ARBA" id="ARBA00022898"/>
    </source>
</evidence>
<protein>
    <recommendedName>
        <fullName evidence="3 8">Cysteine desulfurase</fullName>
        <ecNumber evidence="3 8">2.8.1.7</ecNumber>
    </recommendedName>
</protein>
<reference evidence="10 11" key="1">
    <citation type="submission" date="2016-08" db="EMBL/GenBank/DDBJ databases">
        <title>Genome sequence of Clavibacter michiganensis spp strain CFBP7494.</title>
        <authorList>
            <person name="Thapa S.P."/>
            <person name="Coaker G."/>
            <person name="Jacques M.-A."/>
        </authorList>
    </citation>
    <scope>NUCLEOTIDE SEQUENCE [LARGE SCALE GENOMIC DNA]</scope>
    <source>
        <strain evidence="10">CFBP7494</strain>
    </source>
</reference>
<keyword evidence="4 8" id="KW-0808">Transferase</keyword>
<evidence type="ECO:0000256" key="2">
    <source>
        <dbReference type="ARBA" id="ARBA00010447"/>
    </source>
</evidence>
<proteinExistence type="inferred from homology"/>
<dbReference type="GO" id="GO:0006534">
    <property type="term" value="P:cysteine metabolic process"/>
    <property type="evidence" value="ECO:0007669"/>
    <property type="project" value="UniProtKB-UniRule"/>
</dbReference>
<dbReference type="InterPro" id="IPR020578">
    <property type="entry name" value="Aminotrans_V_PyrdxlP_BS"/>
</dbReference>
<dbReference type="Proteomes" id="UP000194837">
    <property type="component" value="Unassembled WGS sequence"/>
</dbReference>
<dbReference type="InterPro" id="IPR015421">
    <property type="entry name" value="PyrdxlP-dep_Trfase_major"/>
</dbReference>
<evidence type="ECO:0000313" key="11">
    <source>
        <dbReference type="Proteomes" id="UP000194837"/>
    </source>
</evidence>
<dbReference type="InterPro" id="IPR010970">
    <property type="entry name" value="Cys_dSase_SufS"/>
</dbReference>
<comment type="cofactor">
    <cofactor evidence="1 7">
        <name>pyridoxal 5'-phosphate</name>
        <dbReference type="ChEBI" id="CHEBI:597326"/>
    </cofactor>
</comment>
<dbReference type="GO" id="GO:0030170">
    <property type="term" value="F:pyridoxal phosphate binding"/>
    <property type="evidence" value="ECO:0007669"/>
    <property type="project" value="UniProtKB-UniRule"/>
</dbReference>
<evidence type="ECO:0000256" key="3">
    <source>
        <dbReference type="ARBA" id="ARBA00012239"/>
    </source>
</evidence>
<dbReference type="AlphaFoldDB" id="A0A251Y5U8"/>
<dbReference type="Pfam" id="PF00266">
    <property type="entry name" value="Aminotran_5"/>
    <property type="match status" value="1"/>
</dbReference>
<dbReference type="InterPro" id="IPR015424">
    <property type="entry name" value="PyrdxlP-dep_Trfase"/>
</dbReference>
<dbReference type="PROSITE" id="PS00595">
    <property type="entry name" value="AA_TRANSFER_CLASS_5"/>
    <property type="match status" value="1"/>
</dbReference>
<dbReference type="PANTHER" id="PTHR43586">
    <property type="entry name" value="CYSTEINE DESULFURASE"/>
    <property type="match status" value="1"/>
</dbReference>
<name>A0A251Y5U8_9MICO</name>
<feature type="domain" description="Aminotransferase class V" evidence="9">
    <location>
        <begin position="44"/>
        <end position="420"/>
    </location>
</feature>
<dbReference type="PANTHER" id="PTHR43586:SF8">
    <property type="entry name" value="CYSTEINE DESULFURASE 1, CHLOROPLASTIC"/>
    <property type="match status" value="1"/>
</dbReference>
<dbReference type="InterPro" id="IPR000192">
    <property type="entry name" value="Aminotrans_V_dom"/>
</dbReference>
<dbReference type="SUPFAM" id="SSF53383">
    <property type="entry name" value="PLP-dependent transferases"/>
    <property type="match status" value="1"/>
</dbReference>
<keyword evidence="5 8" id="KW-0663">Pyridoxal phosphate</keyword>
<dbReference type="RefSeq" id="WP_172405920.1">
    <property type="nucleotide sequence ID" value="NZ_MDJW01000010.1"/>
</dbReference>
<dbReference type="GO" id="GO:0031071">
    <property type="term" value="F:cysteine desulfurase activity"/>
    <property type="evidence" value="ECO:0007669"/>
    <property type="project" value="UniProtKB-UniRule"/>
</dbReference>
<evidence type="ECO:0000256" key="7">
    <source>
        <dbReference type="RuleBase" id="RU004504"/>
    </source>
</evidence>
<comment type="catalytic activity">
    <reaction evidence="6 8">
        <text>(sulfur carrier)-H + L-cysteine = (sulfur carrier)-SH + L-alanine</text>
        <dbReference type="Rhea" id="RHEA:43892"/>
        <dbReference type="Rhea" id="RHEA-COMP:14737"/>
        <dbReference type="Rhea" id="RHEA-COMP:14739"/>
        <dbReference type="ChEBI" id="CHEBI:29917"/>
        <dbReference type="ChEBI" id="CHEBI:35235"/>
        <dbReference type="ChEBI" id="CHEBI:57972"/>
        <dbReference type="ChEBI" id="CHEBI:64428"/>
        <dbReference type="EC" id="2.8.1.7"/>
    </reaction>
</comment>
<dbReference type="NCBIfam" id="TIGR01979">
    <property type="entry name" value="sufS"/>
    <property type="match status" value="1"/>
</dbReference>
<dbReference type="CDD" id="cd06453">
    <property type="entry name" value="SufS_like"/>
    <property type="match status" value="1"/>
</dbReference>
<dbReference type="Gene3D" id="3.40.640.10">
    <property type="entry name" value="Type I PLP-dependent aspartate aminotransferase-like (Major domain)"/>
    <property type="match status" value="1"/>
</dbReference>
<evidence type="ECO:0000259" key="9">
    <source>
        <dbReference type="Pfam" id="PF00266"/>
    </source>
</evidence>
<sequence length="435" mass="46065">MHIAPQDATGDGTARSAGLTADEIDRIRRDFPLLDSEVNGHRLVYLDSAATSQKPRQVLDAERAYLEHRNAAVHRGAHTLAALATEEFEEAREKVARFVGVDAGEIVWTSNATEGLNLVAYGLGSAAAPASIRVREGDEIVVTESEHHANLIPWQQLALRTGARLRYIPVDDQGALRLETLGDVITERTRVVALAHVSNVLGGVAPLGPVIARAREVGALVVLDACQSVPHLPVDLRALDVDLAVFSGHKMLAPTGIGVLYGRRQVLEALPPFLTGGSMITTVTMEAAEFLPPPQRFEAGTQRISQVVALGAAVDYLEAVGMDRIAEHGRRIGARLVAGLSGIRGVRVLGPGAGGDRIGLAAFDLAGVHAHDVGQILDDRGIAVRVGHHCAQPLHRRLGLTASARASGTLHTTDAEIDLLLQGVEDAAAFFGAGR</sequence>
<comment type="function">
    <text evidence="8">Catalyzes the removal of elemental sulfur and selenium atoms from L-cysteine, L-cystine, L-selenocysteine, and L-selenocystine to produce L-alanine.</text>
</comment>
<accession>A0A251Y5U8</accession>
<dbReference type="Gene3D" id="3.90.1150.10">
    <property type="entry name" value="Aspartate Aminotransferase, domain 1"/>
    <property type="match status" value="1"/>
</dbReference>
<gene>
    <name evidence="10" type="primary">csd</name>
    <name evidence="10" type="ORF">BFL34_02205</name>
</gene>
<evidence type="ECO:0000256" key="4">
    <source>
        <dbReference type="ARBA" id="ARBA00022679"/>
    </source>
</evidence>
<organism evidence="10 11">
    <name type="scientific">Clavibacter michiganensis</name>
    <dbReference type="NCBI Taxonomy" id="28447"/>
    <lineage>
        <taxon>Bacteria</taxon>
        <taxon>Bacillati</taxon>
        <taxon>Actinomycetota</taxon>
        <taxon>Actinomycetes</taxon>
        <taxon>Micrococcales</taxon>
        <taxon>Microbacteriaceae</taxon>
        <taxon>Clavibacter</taxon>
    </lineage>
</organism>
<comment type="similarity">
    <text evidence="2 8">Belongs to the class-V pyridoxal-phosphate-dependent aminotransferase family. Csd subfamily.</text>
</comment>